<evidence type="ECO:0000313" key="3">
    <source>
        <dbReference type="EMBL" id="GAA3929378.1"/>
    </source>
</evidence>
<keyword evidence="2" id="KW-1133">Transmembrane helix</keyword>
<keyword evidence="1" id="KW-0175">Coiled coil</keyword>
<reference evidence="4" key="1">
    <citation type="journal article" date="2019" name="Int. J. Syst. Evol. Microbiol.">
        <title>The Global Catalogue of Microorganisms (GCM) 10K type strain sequencing project: providing services to taxonomists for standard genome sequencing and annotation.</title>
        <authorList>
            <consortium name="The Broad Institute Genomics Platform"/>
            <consortium name="The Broad Institute Genome Sequencing Center for Infectious Disease"/>
            <person name="Wu L."/>
            <person name="Ma J."/>
        </authorList>
    </citation>
    <scope>NUCLEOTIDE SEQUENCE [LARGE SCALE GENOMIC DNA]</scope>
    <source>
        <strain evidence="4">JCM 17551</strain>
    </source>
</reference>
<protein>
    <submittedName>
        <fullName evidence="3">MSHA fimbrial biogenesis protein MshJ</fullName>
    </submittedName>
</protein>
<comment type="caution">
    <text evidence="3">The sequence shown here is derived from an EMBL/GenBank/DDBJ whole genome shotgun (WGS) entry which is preliminary data.</text>
</comment>
<dbReference type="RefSeq" id="WP_344799112.1">
    <property type="nucleotide sequence ID" value="NZ_BAABBN010000007.1"/>
</dbReference>
<dbReference type="Gene3D" id="3.30.70.60">
    <property type="match status" value="1"/>
</dbReference>
<keyword evidence="4" id="KW-1185">Reference proteome</keyword>
<accession>A0ABP7MSK4</accession>
<dbReference type="Proteomes" id="UP001501565">
    <property type="component" value="Unassembled WGS sequence"/>
</dbReference>
<keyword evidence="2" id="KW-0812">Transmembrane</keyword>
<dbReference type="EMBL" id="BAABBN010000007">
    <property type="protein sequence ID" value="GAA3929378.1"/>
    <property type="molecule type" value="Genomic_DNA"/>
</dbReference>
<evidence type="ECO:0000256" key="2">
    <source>
        <dbReference type="SAM" id="Phobius"/>
    </source>
</evidence>
<gene>
    <name evidence="3" type="primary">mshJ</name>
    <name evidence="3" type="ORF">GCM10022277_27390</name>
</gene>
<dbReference type="InterPro" id="IPR007445">
    <property type="entry name" value="PilO"/>
</dbReference>
<evidence type="ECO:0000256" key="1">
    <source>
        <dbReference type="SAM" id="Coils"/>
    </source>
</evidence>
<dbReference type="InterPro" id="IPR014717">
    <property type="entry name" value="Transl_elong_EF1B/ribsomal_bS6"/>
</dbReference>
<name>A0ABP7MSK4_9GAMM</name>
<sequence>MKDKWQVLSLKLNELSVRERGIVFATVLIVLYMLFQLLAFDPLIAERKRLAKLEADIKAQTLKINADIAQIIAESKFDPNKKTREQIEQQRARSSEYQQQIKSITDKLIEPEQMSDVLASLLNKESGLKLTSVKTQSAVPIKIGSEAGADLYQHTIKLKLTGKYDQVQRYLSRVEALPEKVFWQNLVYQMKDYPVGQLSLEVYTLSTSEDLIGVYQ</sequence>
<feature type="coiled-coil region" evidence="1">
    <location>
        <begin position="43"/>
        <end position="107"/>
    </location>
</feature>
<proteinExistence type="predicted"/>
<organism evidence="3 4">
    <name type="scientific">Litoribacillus peritrichatus</name>
    <dbReference type="NCBI Taxonomy" id="718191"/>
    <lineage>
        <taxon>Bacteria</taxon>
        <taxon>Pseudomonadati</taxon>
        <taxon>Pseudomonadota</taxon>
        <taxon>Gammaproteobacteria</taxon>
        <taxon>Oceanospirillales</taxon>
        <taxon>Oceanospirillaceae</taxon>
        <taxon>Litoribacillus</taxon>
    </lineage>
</organism>
<feature type="transmembrane region" description="Helical" evidence="2">
    <location>
        <begin position="20"/>
        <end position="40"/>
    </location>
</feature>
<keyword evidence="2" id="KW-0472">Membrane</keyword>
<dbReference type="Pfam" id="PF04350">
    <property type="entry name" value="PilO"/>
    <property type="match status" value="1"/>
</dbReference>
<evidence type="ECO:0000313" key="4">
    <source>
        <dbReference type="Proteomes" id="UP001501565"/>
    </source>
</evidence>